<comment type="caution">
    <text evidence="2">The sequence shown here is derived from an EMBL/GenBank/DDBJ whole genome shotgun (WGS) entry which is preliminary data.</text>
</comment>
<evidence type="ECO:0000313" key="2">
    <source>
        <dbReference type="EMBL" id="TLX42593.1"/>
    </source>
</evidence>
<sequence>MQSIRTLVVAAVATLSLTALAEADTRIFIIDNSDGYGIDRCLAAGAPCGERMAVAWCQSHDYSRAIDFGRVAETALTPVRAAPAAACTGPLCPEAVAITCSR</sequence>
<proteinExistence type="predicted"/>
<keyword evidence="1" id="KW-0732">Signal</keyword>
<name>A0A6C1KU64_XANAU</name>
<dbReference type="OrthoDB" id="9150143at2"/>
<evidence type="ECO:0000256" key="1">
    <source>
        <dbReference type="SAM" id="SignalP"/>
    </source>
</evidence>
<dbReference type="GeneID" id="95774415"/>
<feature type="signal peptide" evidence="1">
    <location>
        <begin position="1"/>
        <end position="21"/>
    </location>
</feature>
<dbReference type="AlphaFoldDB" id="A0A6C1KU64"/>
<evidence type="ECO:0000313" key="3">
    <source>
        <dbReference type="Proteomes" id="UP000305131"/>
    </source>
</evidence>
<protein>
    <submittedName>
        <fullName evidence="2">Uncharacterized protein</fullName>
    </submittedName>
</protein>
<dbReference type="EMBL" id="VAUP01000028">
    <property type="protein sequence ID" value="TLX42593.1"/>
    <property type="molecule type" value="Genomic_DNA"/>
</dbReference>
<dbReference type="RefSeq" id="WP_138399953.1">
    <property type="nucleotide sequence ID" value="NZ_JBAFVI010000004.1"/>
</dbReference>
<organism evidence="2 3">
    <name type="scientific">Xanthobacter autotrophicus</name>
    <dbReference type="NCBI Taxonomy" id="280"/>
    <lineage>
        <taxon>Bacteria</taxon>
        <taxon>Pseudomonadati</taxon>
        <taxon>Pseudomonadota</taxon>
        <taxon>Alphaproteobacteria</taxon>
        <taxon>Hyphomicrobiales</taxon>
        <taxon>Xanthobacteraceae</taxon>
        <taxon>Xanthobacter</taxon>
    </lineage>
</organism>
<reference evidence="2 3" key="1">
    <citation type="submission" date="2019-05" db="EMBL/GenBank/DDBJ databases">
        <authorList>
            <person name="Zhou X."/>
        </authorList>
    </citation>
    <scope>NUCLEOTIDE SEQUENCE [LARGE SCALE GENOMIC DNA]</scope>
    <source>
        <strain evidence="2 3">DSM 432</strain>
    </source>
</reference>
<gene>
    <name evidence="2" type="ORF">FBQ73_13210</name>
</gene>
<accession>A0A6C1KU64</accession>
<feature type="chain" id="PRO_5025502790" evidence="1">
    <location>
        <begin position="22"/>
        <end position="102"/>
    </location>
</feature>
<dbReference type="Proteomes" id="UP000305131">
    <property type="component" value="Unassembled WGS sequence"/>
</dbReference>